<evidence type="ECO:0000259" key="1">
    <source>
        <dbReference type="Pfam" id="PF00155"/>
    </source>
</evidence>
<gene>
    <name evidence="2" type="ORF">S06H3_66352</name>
</gene>
<dbReference type="InterPro" id="IPR015421">
    <property type="entry name" value="PyrdxlP-dep_Trfase_major"/>
</dbReference>
<dbReference type="Pfam" id="PF00155">
    <property type="entry name" value="Aminotran_1_2"/>
    <property type="match status" value="1"/>
</dbReference>
<dbReference type="InterPro" id="IPR015424">
    <property type="entry name" value="PyrdxlP-dep_Trfase"/>
</dbReference>
<dbReference type="SUPFAM" id="SSF53383">
    <property type="entry name" value="PLP-dependent transferases"/>
    <property type="match status" value="1"/>
</dbReference>
<comment type="caution">
    <text evidence="2">The sequence shown here is derived from an EMBL/GenBank/DDBJ whole genome shotgun (WGS) entry which is preliminary data.</text>
</comment>
<name>X1QDT4_9ZZZZ</name>
<feature type="non-terminal residue" evidence="2">
    <location>
        <position position="1"/>
    </location>
</feature>
<reference evidence="2" key="1">
    <citation type="journal article" date="2014" name="Front. Microbiol.">
        <title>High frequency of phylogenetically diverse reductive dehalogenase-homologous genes in deep subseafloor sedimentary metagenomes.</title>
        <authorList>
            <person name="Kawai M."/>
            <person name="Futagami T."/>
            <person name="Toyoda A."/>
            <person name="Takaki Y."/>
            <person name="Nishi S."/>
            <person name="Hori S."/>
            <person name="Arai W."/>
            <person name="Tsubouchi T."/>
            <person name="Morono Y."/>
            <person name="Uchiyama I."/>
            <person name="Ito T."/>
            <person name="Fujiyama A."/>
            <person name="Inagaki F."/>
            <person name="Takami H."/>
        </authorList>
    </citation>
    <scope>NUCLEOTIDE SEQUENCE</scope>
    <source>
        <strain evidence="2">Expedition CK06-06</strain>
    </source>
</reference>
<organism evidence="2">
    <name type="scientific">marine sediment metagenome</name>
    <dbReference type="NCBI Taxonomy" id="412755"/>
    <lineage>
        <taxon>unclassified sequences</taxon>
        <taxon>metagenomes</taxon>
        <taxon>ecological metagenomes</taxon>
    </lineage>
</organism>
<proteinExistence type="predicted"/>
<dbReference type="InterPro" id="IPR004839">
    <property type="entry name" value="Aminotransferase_I/II_large"/>
</dbReference>
<dbReference type="EMBL" id="BARV01045162">
    <property type="protein sequence ID" value="GAI66388.1"/>
    <property type="molecule type" value="Genomic_DNA"/>
</dbReference>
<evidence type="ECO:0000313" key="2">
    <source>
        <dbReference type="EMBL" id="GAI66388.1"/>
    </source>
</evidence>
<dbReference type="GO" id="GO:0030170">
    <property type="term" value="F:pyridoxal phosphate binding"/>
    <property type="evidence" value="ECO:0007669"/>
    <property type="project" value="InterPro"/>
</dbReference>
<dbReference type="AlphaFoldDB" id="X1QDT4"/>
<feature type="domain" description="Aminotransferase class I/classII large" evidence="1">
    <location>
        <begin position="13"/>
        <end position="62"/>
    </location>
</feature>
<protein>
    <recommendedName>
        <fullName evidence="1">Aminotransferase class I/classII large domain-containing protein</fullName>
    </recommendedName>
</protein>
<accession>X1QDT4</accession>
<sequence length="63" mass="7128">LLEANHFIMDIPRLKATHKTKLLILNYPSNPTTALASPIHLAEAVQFARAHNMWLANDNTYSE</sequence>
<dbReference type="Gene3D" id="3.40.640.10">
    <property type="entry name" value="Type I PLP-dependent aspartate aminotransferase-like (Major domain)"/>
    <property type="match status" value="1"/>
</dbReference>
<feature type="non-terminal residue" evidence="2">
    <location>
        <position position="63"/>
    </location>
</feature>